<evidence type="ECO:0000256" key="1">
    <source>
        <dbReference type="ARBA" id="ARBA00001933"/>
    </source>
</evidence>
<dbReference type="InterPro" id="IPR004450">
    <property type="entry name" value="Thr_synthase-like"/>
</dbReference>
<dbReference type="Pfam" id="PF00291">
    <property type="entry name" value="PALP"/>
    <property type="match status" value="1"/>
</dbReference>
<dbReference type="AlphaFoldDB" id="A0A5C5VX92"/>
<gene>
    <name evidence="8" type="primary">thrC</name>
    <name evidence="8" type="ORF">Pla111_28680</name>
</gene>
<dbReference type="NCBIfam" id="TIGR00260">
    <property type="entry name" value="thrC"/>
    <property type="match status" value="1"/>
</dbReference>
<evidence type="ECO:0000256" key="3">
    <source>
        <dbReference type="ARBA" id="ARBA00022898"/>
    </source>
</evidence>
<dbReference type="GO" id="GO:0003941">
    <property type="term" value="F:L-serine ammonia-lyase activity"/>
    <property type="evidence" value="ECO:0007669"/>
    <property type="project" value="TreeGrafter"/>
</dbReference>
<keyword evidence="3 6" id="KW-0663">Pyridoxal phosphate</keyword>
<comment type="cofactor">
    <cofactor evidence="1 6">
        <name>pyridoxal 5'-phosphate</name>
        <dbReference type="ChEBI" id="CHEBI:597326"/>
    </cofactor>
</comment>
<evidence type="ECO:0000256" key="6">
    <source>
        <dbReference type="PIRSR" id="PIRSR604450-51"/>
    </source>
</evidence>
<dbReference type="RefSeq" id="WP_146575080.1">
    <property type="nucleotide sequence ID" value="NZ_SJPH01000007.1"/>
</dbReference>
<protein>
    <recommendedName>
        <fullName evidence="5">Threonine synthase</fullName>
        <ecNumber evidence="5">4.2.3.1</ecNumber>
    </recommendedName>
</protein>
<dbReference type="GO" id="GO:0004795">
    <property type="term" value="F:threonine synthase activity"/>
    <property type="evidence" value="ECO:0007669"/>
    <property type="project" value="UniProtKB-UniRule"/>
</dbReference>
<dbReference type="InterPro" id="IPR036052">
    <property type="entry name" value="TrpB-like_PALP_sf"/>
</dbReference>
<dbReference type="EMBL" id="SJPH01000007">
    <property type="protein sequence ID" value="TWT42563.1"/>
    <property type="molecule type" value="Genomic_DNA"/>
</dbReference>
<keyword evidence="4 8" id="KW-0456">Lyase</keyword>
<dbReference type="EC" id="4.2.3.1" evidence="5"/>
<dbReference type="OrthoDB" id="9778118at2"/>
<dbReference type="PANTHER" id="PTHR48078:SF6">
    <property type="entry name" value="L-THREONINE DEHYDRATASE CATABOLIC TDCB"/>
    <property type="match status" value="1"/>
</dbReference>
<dbReference type="GO" id="GO:0004794">
    <property type="term" value="F:threonine deaminase activity"/>
    <property type="evidence" value="ECO:0007669"/>
    <property type="project" value="TreeGrafter"/>
</dbReference>
<dbReference type="CDD" id="cd01563">
    <property type="entry name" value="Thr-synth_1"/>
    <property type="match status" value="1"/>
</dbReference>
<feature type="modified residue" description="N6-(pyridoxal phosphate)lysine" evidence="6">
    <location>
        <position position="132"/>
    </location>
</feature>
<dbReference type="PANTHER" id="PTHR48078">
    <property type="entry name" value="THREONINE DEHYDRATASE, MITOCHONDRIAL-RELATED"/>
    <property type="match status" value="1"/>
</dbReference>
<feature type="domain" description="Tryptophan synthase beta chain-like PALP" evidence="7">
    <location>
        <begin position="93"/>
        <end position="416"/>
    </location>
</feature>
<proteinExistence type="inferred from homology"/>
<evidence type="ECO:0000313" key="9">
    <source>
        <dbReference type="Proteomes" id="UP000318995"/>
    </source>
</evidence>
<dbReference type="GO" id="GO:0009088">
    <property type="term" value="P:threonine biosynthetic process"/>
    <property type="evidence" value="ECO:0007669"/>
    <property type="project" value="UniProtKB-UniRule"/>
</dbReference>
<dbReference type="Proteomes" id="UP000318995">
    <property type="component" value="Unassembled WGS sequence"/>
</dbReference>
<dbReference type="GO" id="GO:0006565">
    <property type="term" value="P:L-serine catabolic process"/>
    <property type="evidence" value="ECO:0007669"/>
    <property type="project" value="TreeGrafter"/>
</dbReference>
<evidence type="ECO:0000259" key="7">
    <source>
        <dbReference type="Pfam" id="PF00291"/>
    </source>
</evidence>
<dbReference type="GO" id="GO:0006567">
    <property type="term" value="P:L-threonine catabolic process"/>
    <property type="evidence" value="ECO:0007669"/>
    <property type="project" value="TreeGrafter"/>
</dbReference>
<reference evidence="8 9" key="1">
    <citation type="submission" date="2019-02" db="EMBL/GenBank/DDBJ databases">
        <title>Deep-cultivation of Planctomycetes and their phenomic and genomic characterization uncovers novel biology.</title>
        <authorList>
            <person name="Wiegand S."/>
            <person name="Jogler M."/>
            <person name="Boedeker C."/>
            <person name="Pinto D."/>
            <person name="Vollmers J."/>
            <person name="Rivas-Marin E."/>
            <person name="Kohn T."/>
            <person name="Peeters S.H."/>
            <person name="Heuer A."/>
            <person name="Rast P."/>
            <person name="Oberbeckmann S."/>
            <person name="Bunk B."/>
            <person name="Jeske O."/>
            <person name="Meyerdierks A."/>
            <person name="Storesund J.E."/>
            <person name="Kallscheuer N."/>
            <person name="Luecker S."/>
            <person name="Lage O.M."/>
            <person name="Pohl T."/>
            <person name="Merkel B.J."/>
            <person name="Hornburger P."/>
            <person name="Mueller R.-W."/>
            <person name="Bruemmer F."/>
            <person name="Labrenz M."/>
            <person name="Spormann A.M."/>
            <person name="Op Den Camp H."/>
            <person name="Overmann J."/>
            <person name="Amann R."/>
            <person name="Jetten M.S.M."/>
            <person name="Mascher T."/>
            <person name="Medema M.H."/>
            <person name="Devos D.P."/>
            <person name="Kaster A.-K."/>
            <person name="Ovreas L."/>
            <person name="Rohde M."/>
            <person name="Galperin M.Y."/>
            <person name="Jogler C."/>
        </authorList>
    </citation>
    <scope>NUCLEOTIDE SEQUENCE [LARGE SCALE GENOMIC DNA]</scope>
    <source>
        <strain evidence="8 9">Pla111</strain>
    </source>
</reference>
<evidence type="ECO:0000313" key="8">
    <source>
        <dbReference type="EMBL" id="TWT42563.1"/>
    </source>
</evidence>
<comment type="similarity">
    <text evidence="2">Belongs to the threonine synthase family.</text>
</comment>
<dbReference type="SUPFAM" id="SSF53686">
    <property type="entry name" value="Tryptophan synthase beta subunit-like PLP-dependent enzymes"/>
    <property type="match status" value="1"/>
</dbReference>
<dbReference type="Gene3D" id="3.40.50.1100">
    <property type="match status" value="2"/>
</dbReference>
<organism evidence="8 9">
    <name type="scientific">Botrimarina hoheduenensis</name>
    <dbReference type="NCBI Taxonomy" id="2528000"/>
    <lineage>
        <taxon>Bacteria</taxon>
        <taxon>Pseudomonadati</taxon>
        <taxon>Planctomycetota</taxon>
        <taxon>Planctomycetia</taxon>
        <taxon>Pirellulales</taxon>
        <taxon>Lacipirellulaceae</taxon>
        <taxon>Botrimarina</taxon>
    </lineage>
</organism>
<keyword evidence="9" id="KW-1185">Reference proteome</keyword>
<comment type="caution">
    <text evidence="8">The sequence shown here is derived from an EMBL/GenBank/DDBJ whole genome shotgun (WGS) entry which is preliminary data.</text>
</comment>
<dbReference type="InterPro" id="IPR050147">
    <property type="entry name" value="Ser/Thr_Dehydratase"/>
</dbReference>
<dbReference type="InterPro" id="IPR001926">
    <property type="entry name" value="TrpB-like_PALP"/>
</dbReference>
<name>A0A5C5VX92_9BACT</name>
<accession>A0A5C5VX92</accession>
<dbReference type="GO" id="GO:0009097">
    <property type="term" value="P:isoleucine biosynthetic process"/>
    <property type="evidence" value="ECO:0007669"/>
    <property type="project" value="TreeGrafter"/>
</dbReference>
<sequence length="472" mass="51189">MSTATATATSAAAYQKCMMPACGATYDVGEVHTSCPACGALLDITYDWDRLPTPTSLRDFERKWSRRNEPLERSGVWRFRELLPFAPDEKIVSIGEGQTPLHPSVGVAAYVGMNPGRMLLQYEGMNPSGSFKDNGMTAAFTHAHMIGAQRAACASTGNTSASLALYCGMSRLMQAVIFIGSGKISYGKLSQALDYGALTMQITGDFDDAMQRVREVSKRLGIYLVNSVNPFRLEGQKTIMLRVLESLNWQMPDWICVPGGNLGNSSSFGKAFHELHKLGLIDRMPRIAIINAAGADTLYELYEKRGLRWNDGAPDTKIIDGYYAELDAASERADTIASAIEINRPVNLMKCLRALQCTGGVVREVTDQQILDAKSQVAANGLGCEPASAASVAGAKMLREEGVIDPDEQVVCVLTGHQLKDPTATVAYHSSDQNEFNRVLGSRGVNTATYANRAVQVENDLDAIVRAIQLNS</sequence>
<evidence type="ECO:0000256" key="4">
    <source>
        <dbReference type="ARBA" id="ARBA00023239"/>
    </source>
</evidence>
<evidence type="ECO:0000256" key="5">
    <source>
        <dbReference type="NCBIfam" id="TIGR00260"/>
    </source>
</evidence>
<evidence type="ECO:0000256" key="2">
    <source>
        <dbReference type="ARBA" id="ARBA00005517"/>
    </source>
</evidence>